<dbReference type="EMBL" id="JAHLQT010043233">
    <property type="protein sequence ID" value="KAG7154978.1"/>
    <property type="molecule type" value="Genomic_DNA"/>
</dbReference>
<dbReference type="AlphaFoldDB" id="A0A8J5JIJ3"/>
<sequence>MKCSGNTNVTDCGVKLHSELLRLEEEHSHWWRAYDNKESCVRKASVFCIALCTMQLVRSRFNSHLESLTWF</sequence>
<gene>
    <name evidence="1" type="ORF">Hamer_G015566</name>
</gene>
<dbReference type="Proteomes" id="UP000747542">
    <property type="component" value="Unassembled WGS sequence"/>
</dbReference>
<organism evidence="1 2">
    <name type="scientific">Homarus americanus</name>
    <name type="common">American lobster</name>
    <dbReference type="NCBI Taxonomy" id="6706"/>
    <lineage>
        <taxon>Eukaryota</taxon>
        <taxon>Metazoa</taxon>
        <taxon>Ecdysozoa</taxon>
        <taxon>Arthropoda</taxon>
        <taxon>Crustacea</taxon>
        <taxon>Multicrustacea</taxon>
        <taxon>Malacostraca</taxon>
        <taxon>Eumalacostraca</taxon>
        <taxon>Eucarida</taxon>
        <taxon>Decapoda</taxon>
        <taxon>Pleocyemata</taxon>
        <taxon>Astacidea</taxon>
        <taxon>Nephropoidea</taxon>
        <taxon>Nephropidae</taxon>
        <taxon>Homarus</taxon>
    </lineage>
</organism>
<protein>
    <submittedName>
        <fullName evidence="1">Uncharacterized protein</fullName>
    </submittedName>
</protein>
<accession>A0A8J5JIJ3</accession>
<evidence type="ECO:0000313" key="1">
    <source>
        <dbReference type="EMBL" id="KAG7154978.1"/>
    </source>
</evidence>
<reference evidence="1" key="1">
    <citation type="journal article" date="2021" name="Sci. Adv.">
        <title>The American lobster genome reveals insights on longevity, neural, and immune adaptations.</title>
        <authorList>
            <person name="Polinski J.M."/>
            <person name="Zimin A.V."/>
            <person name="Clark K.F."/>
            <person name="Kohn A.B."/>
            <person name="Sadowski N."/>
            <person name="Timp W."/>
            <person name="Ptitsyn A."/>
            <person name="Khanna P."/>
            <person name="Romanova D.Y."/>
            <person name="Williams P."/>
            <person name="Greenwood S.J."/>
            <person name="Moroz L.L."/>
            <person name="Walt D.R."/>
            <person name="Bodnar A.G."/>
        </authorList>
    </citation>
    <scope>NUCLEOTIDE SEQUENCE</scope>
    <source>
        <strain evidence="1">GMGI-L3</strain>
    </source>
</reference>
<keyword evidence="2" id="KW-1185">Reference proteome</keyword>
<comment type="caution">
    <text evidence="1">The sequence shown here is derived from an EMBL/GenBank/DDBJ whole genome shotgun (WGS) entry which is preliminary data.</text>
</comment>
<name>A0A8J5JIJ3_HOMAM</name>
<evidence type="ECO:0000313" key="2">
    <source>
        <dbReference type="Proteomes" id="UP000747542"/>
    </source>
</evidence>
<proteinExistence type="predicted"/>